<accession>A0AAD7VXV2</accession>
<name>A0AAD7VXV2_9TELE</name>
<dbReference type="AlphaFoldDB" id="A0AAD7VXV2"/>
<reference evidence="2" key="1">
    <citation type="journal article" date="2023" name="Science">
        <title>Genome structures resolve the early diversification of teleost fishes.</title>
        <authorList>
            <person name="Parey E."/>
            <person name="Louis A."/>
            <person name="Montfort J."/>
            <person name="Bouchez O."/>
            <person name="Roques C."/>
            <person name="Iampietro C."/>
            <person name="Lluch J."/>
            <person name="Castinel A."/>
            <person name="Donnadieu C."/>
            <person name="Desvignes T."/>
            <person name="Floi Bucao C."/>
            <person name="Jouanno E."/>
            <person name="Wen M."/>
            <person name="Mejri S."/>
            <person name="Dirks R."/>
            <person name="Jansen H."/>
            <person name="Henkel C."/>
            <person name="Chen W.J."/>
            <person name="Zahm M."/>
            <person name="Cabau C."/>
            <person name="Klopp C."/>
            <person name="Thompson A.W."/>
            <person name="Robinson-Rechavi M."/>
            <person name="Braasch I."/>
            <person name="Lecointre G."/>
            <person name="Bobe J."/>
            <person name="Postlethwait J.H."/>
            <person name="Berthelot C."/>
            <person name="Roest Crollius H."/>
            <person name="Guiguen Y."/>
        </authorList>
    </citation>
    <scope>NUCLEOTIDE SEQUENCE</scope>
    <source>
        <strain evidence="2">NC1722</strain>
    </source>
</reference>
<dbReference type="Proteomes" id="UP001221898">
    <property type="component" value="Unassembled WGS sequence"/>
</dbReference>
<dbReference type="PANTHER" id="PTHR19297:SF178">
    <property type="entry name" value="BETA-1,3-GALACTOSYL-O-GLYCOSYL-GLYCOPROTEIN BETA-1,6-N-ACETYLGLUCOSAMINYLTRANSFERASE 7"/>
    <property type="match status" value="1"/>
</dbReference>
<feature type="region of interest" description="Disordered" evidence="1">
    <location>
        <begin position="35"/>
        <end position="107"/>
    </location>
</feature>
<gene>
    <name evidence="2" type="ORF">AAFF_G00048800</name>
</gene>
<evidence type="ECO:0000313" key="2">
    <source>
        <dbReference type="EMBL" id="KAJ8357958.1"/>
    </source>
</evidence>
<dbReference type="EMBL" id="JAINUG010001280">
    <property type="protein sequence ID" value="KAJ8357958.1"/>
    <property type="molecule type" value="Genomic_DNA"/>
</dbReference>
<protein>
    <submittedName>
        <fullName evidence="2">Uncharacterized protein</fullName>
    </submittedName>
</protein>
<organism evidence="2 3">
    <name type="scientific">Aldrovandia affinis</name>
    <dbReference type="NCBI Taxonomy" id="143900"/>
    <lineage>
        <taxon>Eukaryota</taxon>
        <taxon>Metazoa</taxon>
        <taxon>Chordata</taxon>
        <taxon>Craniata</taxon>
        <taxon>Vertebrata</taxon>
        <taxon>Euteleostomi</taxon>
        <taxon>Actinopterygii</taxon>
        <taxon>Neopterygii</taxon>
        <taxon>Teleostei</taxon>
        <taxon>Notacanthiformes</taxon>
        <taxon>Halosauridae</taxon>
        <taxon>Aldrovandia</taxon>
    </lineage>
</organism>
<proteinExistence type="predicted"/>
<comment type="caution">
    <text evidence="2">The sequence shown here is derived from an EMBL/GenBank/DDBJ whole genome shotgun (WGS) entry which is preliminary data.</text>
</comment>
<feature type="compositionally biased region" description="Low complexity" evidence="1">
    <location>
        <begin position="37"/>
        <end position="51"/>
    </location>
</feature>
<feature type="region of interest" description="Disordered" evidence="1">
    <location>
        <begin position="187"/>
        <end position="240"/>
    </location>
</feature>
<sequence>MVQLESTKCSFLFCLGLCVLICSAIYLKARFTSDPVPQQSQAGPAPASAAGCDVPRASGGDEVVAGARQPDGRPTSRPPTSTAPRGELTPLHHQRPESARKRYPWPSSSPYTKSWRFAPEYKGAVARLAGCFPNVFLASASERVTHAASPPQGRHQLHEGPGEVAVPWKKVINLCGQDFPSRPTWSWSATCRAPSGGTEHDAGIKQPPTMSHRTQRQHTEVKGPARGPRGQAFKKGRRTNCKSTWDGLLLPHQGV</sequence>
<feature type="compositionally biased region" description="Low complexity" evidence="1">
    <location>
        <begin position="73"/>
        <end position="85"/>
    </location>
</feature>
<evidence type="ECO:0000256" key="1">
    <source>
        <dbReference type="SAM" id="MobiDB-lite"/>
    </source>
</evidence>
<dbReference type="GO" id="GO:0008375">
    <property type="term" value="F:acetylglucosaminyltransferase activity"/>
    <property type="evidence" value="ECO:0007669"/>
    <property type="project" value="TreeGrafter"/>
</dbReference>
<keyword evidence="3" id="KW-1185">Reference proteome</keyword>
<evidence type="ECO:0000313" key="3">
    <source>
        <dbReference type="Proteomes" id="UP001221898"/>
    </source>
</evidence>
<dbReference type="PANTHER" id="PTHR19297">
    <property type="entry name" value="GLYCOSYLTRANSFERASE 14 FAMILY MEMBER"/>
    <property type="match status" value="1"/>
</dbReference>